<comment type="caution">
    <text evidence="1">The sequence shown here is derived from an EMBL/GenBank/DDBJ whole genome shotgun (WGS) entry which is preliminary data.</text>
</comment>
<keyword evidence="2" id="KW-1185">Reference proteome</keyword>
<dbReference type="Pfam" id="PF03385">
    <property type="entry name" value="STELLO"/>
    <property type="match status" value="1"/>
</dbReference>
<evidence type="ECO:0000313" key="1">
    <source>
        <dbReference type="EMBL" id="CAB3997211.1"/>
    </source>
</evidence>
<organism evidence="1 2">
    <name type="scientific">Paramuricea clavata</name>
    <name type="common">Red gorgonian</name>
    <name type="synonym">Violescent sea-whip</name>
    <dbReference type="NCBI Taxonomy" id="317549"/>
    <lineage>
        <taxon>Eukaryota</taxon>
        <taxon>Metazoa</taxon>
        <taxon>Cnidaria</taxon>
        <taxon>Anthozoa</taxon>
        <taxon>Octocorallia</taxon>
        <taxon>Malacalcyonacea</taxon>
        <taxon>Plexauridae</taxon>
        <taxon>Paramuricea</taxon>
    </lineage>
</organism>
<proteinExistence type="predicted"/>
<dbReference type="OrthoDB" id="408493at2759"/>
<sequence length="485" mass="56304">MLDMYIFHCFRLTLKMFQNLLNKQYSVLLIFATIVLIVVGYNFYNGNVLNMYYTQNKNPLSWDGVPTHKDTLVDWKQVNQMRKLPRAVKWSKIKRRTPPSKEDMYDKWIVVTSIAAPTSDVKLLSKIAGWKLLVVGDKKTPKSWSLPNTIYLSVEKQVELGYRTAQVMPYSNYARKTIGHLYAIQHGAKMIYETDDDTHPYNNTIKFFQEQKGDFYVYSTDRDTVNPYAHFGQASIWPRGYPLENIANPPVYTFVKCKDARALIQQGVVDGDPDVDAVFRLTRKDDGVQLDLRFDPKAPPILIPPGAYTPYNCQNTLHFKDAFWGLVLPPSGTLRVTDIWRSFYVQRLLQEVNGYLGYFGPTAYQVRNAHNYLRDFIDEEELYYKSGRYISYLEKWNGRGLDFFNRMLKLAIDLVVEDIWKPIDAVVVEAWIEDLVSFGYEPPKLSTTPKPCKHIIESTKEMKFQQQPSSHLRIGKKMKEIQSLG</sequence>
<dbReference type="InterPro" id="IPR005049">
    <property type="entry name" value="STL-like"/>
</dbReference>
<dbReference type="AlphaFoldDB" id="A0A6S7HR04"/>
<dbReference type="Proteomes" id="UP001152795">
    <property type="component" value="Unassembled WGS sequence"/>
</dbReference>
<dbReference type="PANTHER" id="PTHR31362:SF0">
    <property type="entry name" value="EXOSTOSIN DOMAIN-CONTAINING PROTEIN-RELATED"/>
    <property type="match status" value="1"/>
</dbReference>
<name>A0A6S7HR04_PARCT</name>
<dbReference type="EMBL" id="CACRXK020003049">
    <property type="protein sequence ID" value="CAB3997211.1"/>
    <property type="molecule type" value="Genomic_DNA"/>
</dbReference>
<gene>
    <name evidence="1" type="ORF">PACLA_8A010103</name>
</gene>
<dbReference type="PANTHER" id="PTHR31362">
    <property type="entry name" value="GLYCOSYLTRANSFERASE STELLO1-RELATED"/>
    <property type="match status" value="1"/>
</dbReference>
<protein>
    <submittedName>
        <fullName evidence="1">Uncharacterized protein</fullName>
    </submittedName>
</protein>
<accession>A0A6S7HR04</accession>
<reference evidence="1" key="1">
    <citation type="submission" date="2020-04" db="EMBL/GenBank/DDBJ databases">
        <authorList>
            <person name="Alioto T."/>
            <person name="Alioto T."/>
            <person name="Gomez Garrido J."/>
        </authorList>
    </citation>
    <scope>NUCLEOTIDE SEQUENCE</scope>
    <source>
        <strain evidence="1">A484AB</strain>
    </source>
</reference>
<evidence type="ECO:0000313" key="2">
    <source>
        <dbReference type="Proteomes" id="UP001152795"/>
    </source>
</evidence>